<dbReference type="InterPro" id="IPR037165">
    <property type="entry name" value="AldOxase/xan_DH_Mopterin-bd_sf"/>
</dbReference>
<dbReference type="InterPro" id="IPR046867">
    <property type="entry name" value="AldOxase/xan_DH_MoCoBD2"/>
</dbReference>
<organism evidence="2 3">
    <name type="scientific">Limnobacter litoralis</name>
    <dbReference type="NCBI Taxonomy" id="481366"/>
    <lineage>
        <taxon>Bacteria</taxon>
        <taxon>Pseudomonadati</taxon>
        <taxon>Pseudomonadota</taxon>
        <taxon>Betaproteobacteria</taxon>
        <taxon>Burkholderiales</taxon>
        <taxon>Burkholderiaceae</taxon>
        <taxon>Limnobacter</taxon>
    </lineage>
</organism>
<accession>A0ABQ5YRX3</accession>
<dbReference type="EMBL" id="BSOJ01000007">
    <property type="protein sequence ID" value="GLR25678.1"/>
    <property type="molecule type" value="Genomic_DNA"/>
</dbReference>
<gene>
    <name evidence="2" type="ORF">GCM10007875_07660</name>
</gene>
<dbReference type="Gene3D" id="3.30.365.10">
    <property type="entry name" value="Aldehyde oxidase/xanthine dehydrogenase, molybdopterin binding domain"/>
    <property type="match status" value="4"/>
</dbReference>
<dbReference type="PANTHER" id="PTHR47495">
    <property type="entry name" value="ALDEHYDE DEHYDROGENASE"/>
    <property type="match status" value="1"/>
</dbReference>
<dbReference type="InterPro" id="IPR012368">
    <property type="entry name" value="OxRdtase_Mopterin-bd_su_IorB"/>
</dbReference>
<keyword evidence="3" id="KW-1185">Reference proteome</keyword>
<sequence>MTIISKLSRREFLKAGVGFTLAVQLPMSMAASKLKAGGPGQVGAQVETGSFAPNAFVTIGEDNTVTVICKHLEMGQGVFTGLATLVAEELDADWAQVHAQGAPAAKAYNNLFWGVQGTGGSTAIANSFEQMRKAGATARAMLVEAAAQRWKVPVHKIQVTKGLVHTADGHHKATFGELAQAAAALPVPENVTLKQAHEFKLIGKTAPRKDSAAKTTGKAMFTQDFKLPGMLTAVVAHSPKFGGKVAKVDDTKARAIPGVQQVVTIPTGVAVLAHNFWTAKKGRDALVIDWDFSQAYSGSSDQIQKDYTALLDKPGTVARKEGDAMATLADSKNVVQADFHFPFLAHAAMEPMNCAMQMTPEGVQVWNGEQMQTADQAAVAGVLGLKPEQVNLNMLYAGGSFGRRANPHADYLVEAAHVLKASGGKNPIKLVWAREDDMTGGFYRPAYAHRIQATLDEHGMPKAWMNRIVGESIMKGSPFEMMIKDGVDPTSVEGSATLPYAIPNMLVDLHTTNDTVRVPVQWWRSVGSTHTAFATEVVMNELAEKAGKDPVEYRMALLKKHPRHAGVLKLAAEKAGWHKPVAPGKNGEKRGRGVAVHESFNTFVAQVVEVTVQKDGAYKVDRVVCAVDCGVVVNPDVVKAQMEGGIGFALAGALYGEITLKDGEVQQTNFHNYPVLRINQMPKIEVHMVQSAEKPTGVGEPGVPPLAPALAHALKNAAGVTIRSLPIQDTIQV</sequence>
<dbReference type="InterPro" id="IPR052516">
    <property type="entry name" value="N-heterocyclic_Hydroxylase"/>
</dbReference>
<evidence type="ECO:0000259" key="1">
    <source>
        <dbReference type="SMART" id="SM01008"/>
    </source>
</evidence>
<protein>
    <submittedName>
        <fullName evidence="2">Exported oxidoreductase subunit</fullName>
    </submittedName>
</protein>
<comment type="caution">
    <text evidence="2">The sequence shown here is derived from an EMBL/GenBank/DDBJ whole genome shotgun (WGS) entry which is preliminary data.</text>
</comment>
<dbReference type="SMART" id="SM01008">
    <property type="entry name" value="Ald_Xan_dh_C"/>
    <property type="match status" value="1"/>
</dbReference>
<dbReference type="PIRSF" id="PIRSF036389">
    <property type="entry name" value="IOR_B"/>
    <property type="match status" value="1"/>
</dbReference>
<dbReference type="PROSITE" id="PS51318">
    <property type="entry name" value="TAT"/>
    <property type="match status" value="1"/>
</dbReference>
<dbReference type="PANTHER" id="PTHR47495:SF2">
    <property type="entry name" value="ALDEHYDE DEHYDROGENASE"/>
    <property type="match status" value="1"/>
</dbReference>
<dbReference type="InterPro" id="IPR008274">
    <property type="entry name" value="AldOxase/xan_DH_MoCoBD1"/>
</dbReference>
<dbReference type="InterPro" id="IPR000674">
    <property type="entry name" value="Ald_Oxase/Xan_DH_a/b"/>
</dbReference>
<dbReference type="RefSeq" id="WP_284280105.1">
    <property type="nucleotide sequence ID" value="NZ_BSOJ01000007.1"/>
</dbReference>
<dbReference type="InterPro" id="IPR006311">
    <property type="entry name" value="TAT_signal"/>
</dbReference>
<proteinExistence type="predicted"/>
<name>A0ABQ5YRX3_9BURK</name>
<dbReference type="SUPFAM" id="SSF56003">
    <property type="entry name" value="Molybdenum cofactor-binding domain"/>
    <property type="match status" value="2"/>
</dbReference>
<reference evidence="3" key="1">
    <citation type="journal article" date="2019" name="Int. J. Syst. Evol. Microbiol.">
        <title>The Global Catalogue of Microorganisms (GCM) 10K type strain sequencing project: providing services to taxonomists for standard genome sequencing and annotation.</title>
        <authorList>
            <consortium name="The Broad Institute Genomics Platform"/>
            <consortium name="The Broad Institute Genome Sequencing Center for Infectious Disease"/>
            <person name="Wu L."/>
            <person name="Ma J."/>
        </authorList>
    </citation>
    <scope>NUCLEOTIDE SEQUENCE [LARGE SCALE GENOMIC DNA]</scope>
    <source>
        <strain evidence="3">NBRC 105857</strain>
    </source>
</reference>
<dbReference type="Pfam" id="PF20256">
    <property type="entry name" value="MoCoBD_2"/>
    <property type="match status" value="2"/>
</dbReference>
<feature type="domain" description="Aldehyde oxidase/xanthine dehydrogenase a/b hammerhead" evidence="1">
    <location>
        <begin position="216"/>
        <end position="294"/>
    </location>
</feature>
<dbReference type="Gene3D" id="3.90.1170.50">
    <property type="entry name" value="Aldehyde oxidase/xanthine dehydrogenase, a/b hammerhead"/>
    <property type="match status" value="1"/>
</dbReference>
<dbReference type="Pfam" id="PF02738">
    <property type="entry name" value="MoCoBD_1"/>
    <property type="match status" value="1"/>
</dbReference>
<dbReference type="Proteomes" id="UP001156664">
    <property type="component" value="Unassembled WGS sequence"/>
</dbReference>
<evidence type="ECO:0000313" key="3">
    <source>
        <dbReference type="Proteomes" id="UP001156664"/>
    </source>
</evidence>
<evidence type="ECO:0000313" key="2">
    <source>
        <dbReference type="EMBL" id="GLR25678.1"/>
    </source>
</evidence>